<sequence length="145" mass="16009">MTTAKVTIYAFDAFSKFDAFVSSAFGIKEVEAEKTFCGGLGKFANLSLSLTEFMKSLEGHFDAETIRTSLLKKDGTPRKLSGKTRIYDADGFTVSVHFTEEPVYELFSGSEDLTHYVVRKGDSRPVFESGDILAAIKELARLNSL</sequence>
<evidence type="ECO:0000313" key="2">
    <source>
        <dbReference type="Proteomes" id="UP000258215"/>
    </source>
</evidence>
<dbReference type="EMBL" id="MG748547">
    <property type="protein sequence ID" value="AVZ45082.1"/>
    <property type="molecule type" value="Genomic_DNA"/>
</dbReference>
<accession>A0A2Z3DRN3</accession>
<proteinExistence type="predicted"/>
<dbReference type="GeneID" id="55809595"/>
<name>A0A2Z3DRN3_9CAUD</name>
<organism evidence="1 2">
    <name type="scientific">Escherichia phage EP75</name>
    <dbReference type="NCBI Taxonomy" id="2070200"/>
    <lineage>
        <taxon>Viruses</taxon>
        <taxon>Duplodnaviria</taxon>
        <taxon>Heunggongvirae</taxon>
        <taxon>Uroviricota</taxon>
        <taxon>Caudoviricetes</taxon>
        <taxon>Pantevenvirales</taxon>
        <taxon>Ackermannviridae</taxon>
        <taxon>Cvivirinae</taxon>
        <taxon>Kuttervirus</taxon>
        <taxon>Kuttervirus EP75</taxon>
    </lineage>
</organism>
<keyword evidence="2" id="KW-1185">Reference proteome</keyword>
<dbReference type="Proteomes" id="UP000258215">
    <property type="component" value="Segment"/>
</dbReference>
<reference evidence="2" key="1">
    <citation type="submission" date="2018-01" db="EMBL/GenBank/DDBJ databases">
        <authorList>
            <person name="van Mierlo J.T."/>
            <person name="Hagens S."/>
            <person name="Witte S."/>
            <person name="Klamert S."/>
            <person name="van de Straat L."/>
        </authorList>
    </citation>
    <scope>NUCLEOTIDE SEQUENCE [LARGE SCALE GENOMIC DNA]</scope>
</reference>
<protein>
    <submittedName>
        <fullName evidence="1">Uncharacterized protein</fullName>
    </submittedName>
</protein>
<dbReference type="KEGG" id="vg:55809595"/>
<dbReference type="RefSeq" id="YP_009880347.1">
    <property type="nucleotide sequence ID" value="NC_049433.1"/>
</dbReference>
<evidence type="ECO:0000313" key="1">
    <source>
        <dbReference type="EMBL" id="AVZ45082.1"/>
    </source>
</evidence>